<dbReference type="InterPro" id="IPR013448">
    <property type="entry name" value="L-rhamnose_mutarotase"/>
</dbReference>
<dbReference type="InterPro" id="IPR011008">
    <property type="entry name" value="Dimeric_a/b-barrel"/>
</dbReference>
<keyword evidence="2 5" id="KW-0413">Isomerase</keyword>
<feature type="active site" description="Proton donor" evidence="5">
    <location>
        <position position="22"/>
    </location>
</feature>
<feature type="binding site" evidence="5">
    <location>
        <position position="18"/>
    </location>
    <ligand>
        <name>substrate</name>
    </ligand>
</feature>
<accession>A0A366EK88</accession>
<evidence type="ECO:0000256" key="4">
    <source>
        <dbReference type="ARBA" id="ARBA00023308"/>
    </source>
</evidence>
<feature type="binding site" evidence="5">
    <location>
        <position position="41"/>
    </location>
    <ligand>
        <name>substrate</name>
    </ligand>
</feature>
<sequence length="104" mass="12218">MQRYAFKMFLDPGAAHEYRRRHDAIWPELKTLLAEKGVSNYSIFLDPETNTLFAYLERPDRHGMDDLPLDPVMRRWWAHMQDLMAANADGSPRTAPLVEMFHLD</sequence>
<evidence type="ECO:0000256" key="3">
    <source>
        <dbReference type="ARBA" id="ARBA00023277"/>
    </source>
</evidence>
<keyword evidence="1 5" id="KW-0963">Cytoplasm</keyword>
<evidence type="ECO:0000256" key="6">
    <source>
        <dbReference type="NCBIfam" id="TIGR02625"/>
    </source>
</evidence>
<comment type="similarity">
    <text evidence="5">Belongs to the rhamnose mutarotase family.</text>
</comment>
<keyword evidence="3 5" id="KW-0119">Carbohydrate metabolism</keyword>
<reference evidence="7 8" key="1">
    <citation type="submission" date="2018-06" db="EMBL/GenBank/DDBJ databases">
        <title>Genomic Encyclopedia of Type Strains, Phase IV (KMG-IV): sequencing the most valuable type-strain genomes for metagenomic binning, comparative biology and taxonomic classification.</title>
        <authorList>
            <person name="Goeker M."/>
        </authorList>
    </citation>
    <scope>NUCLEOTIDE SEQUENCE [LARGE SCALE GENOMIC DNA]</scope>
    <source>
        <strain evidence="7 8">DSM 24875</strain>
    </source>
</reference>
<gene>
    <name evidence="5" type="primary">rhaM</name>
    <name evidence="7" type="ORF">DFR50_14936</name>
</gene>
<evidence type="ECO:0000313" key="8">
    <source>
        <dbReference type="Proteomes" id="UP000253529"/>
    </source>
</evidence>
<dbReference type="AlphaFoldDB" id="A0A366EK88"/>
<proteinExistence type="inferred from homology"/>
<dbReference type="GO" id="GO:0019301">
    <property type="term" value="P:rhamnose catabolic process"/>
    <property type="evidence" value="ECO:0007669"/>
    <property type="project" value="UniProtKB-UniRule"/>
</dbReference>
<keyword evidence="8" id="KW-1185">Reference proteome</keyword>
<comment type="catalytic activity">
    <reaction evidence="5">
        <text>alpha-L-rhamnose = beta-L-rhamnose</text>
        <dbReference type="Rhea" id="RHEA:25584"/>
        <dbReference type="ChEBI" id="CHEBI:27586"/>
        <dbReference type="ChEBI" id="CHEBI:27907"/>
        <dbReference type="EC" id="5.1.3.32"/>
    </reaction>
</comment>
<comment type="pathway">
    <text evidence="5">Carbohydrate metabolism; L-rhamnose metabolism.</text>
</comment>
<dbReference type="SUPFAM" id="SSF54909">
    <property type="entry name" value="Dimeric alpha+beta barrel"/>
    <property type="match status" value="1"/>
</dbReference>
<dbReference type="UniPathway" id="UPA00125"/>
<evidence type="ECO:0000256" key="2">
    <source>
        <dbReference type="ARBA" id="ARBA00023235"/>
    </source>
</evidence>
<comment type="caution">
    <text evidence="7">The sequence shown here is derived from an EMBL/GenBank/DDBJ whole genome shotgun (WGS) entry which is preliminary data.</text>
</comment>
<dbReference type="NCBIfam" id="TIGR02625">
    <property type="entry name" value="YiiL_rotase"/>
    <property type="match status" value="1"/>
</dbReference>
<dbReference type="Proteomes" id="UP000253529">
    <property type="component" value="Unassembled WGS sequence"/>
</dbReference>
<dbReference type="Pfam" id="PF05336">
    <property type="entry name" value="rhaM"/>
    <property type="match status" value="1"/>
</dbReference>
<dbReference type="HAMAP" id="MF_01663">
    <property type="entry name" value="L_rham_rotase"/>
    <property type="match status" value="1"/>
</dbReference>
<dbReference type="PANTHER" id="PTHR34389">
    <property type="entry name" value="L-RHAMNOSE MUTAROTASE"/>
    <property type="match status" value="1"/>
</dbReference>
<dbReference type="RefSeq" id="WP_113893235.1">
    <property type="nucleotide sequence ID" value="NZ_QNRK01000049.1"/>
</dbReference>
<feature type="binding site" evidence="5">
    <location>
        <begin position="76"/>
        <end position="77"/>
    </location>
    <ligand>
        <name>substrate</name>
    </ligand>
</feature>
<evidence type="ECO:0000313" key="7">
    <source>
        <dbReference type="EMBL" id="RBP02837.1"/>
    </source>
</evidence>
<name>A0A366EK88_9HYPH</name>
<evidence type="ECO:0000256" key="1">
    <source>
        <dbReference type="ARBA" id="ARBA00022490"/>
    </source>
</evidence>
<comment type="function">
    <text evidence="5">Involved in the anomeric conversion of L-rhamnose.</text>
</comment>
<evidence type="ECO:0000256" key="5">
    <source>
        <dbReference type="HAMAP-Rule" id="MF_01663"/>
    </source>
</evidence>
<dbReference type="EC" id="5.1.3.32" evidence="5 6"/>
<dbReference type="OrthoDB" id="9799608at2"/>
<comment type="subcellular location">
    <subcellularLocation>
        <location evidence="5">Cytoplasm</location>
    </subcellularLocation>
</comment>
<dbReference type="GO" id="GO:0062192">
    <property type="term" value="F:L-rhamnose mutarotase activity"/>
    <property type="evidence" value="ECO:0007669"/>
    <property type="project" value="UniProtKB-UniRule"/>
</dbReference>
<keyword evidence="4 5" id="KW-0684">Rhamnose metabolism</keyword>
<organism evidence="7 8">
    <name type="scientific">Roseiarcus fermentans</name>
    <dbReference type="NCBI Taxonomy" id="1473586"/>
    <lineage>
        <taxon>Bacteria</taxon>
        <taxon>Pseudomonadati</taxon>
        <taxon>Pseudomonadota</taxon>
        <taxon>Alphaproteobacteria</taxon>
        <taxon>Hyphomicrobiales</taxon>
        <taxon>Roseiarcaceae</taxon>
        <taxon>Roseiarcus</taxon>
    </lineage>
</organism>
<dbReference type="GO" id="GO:0005737">
    <property type="term" value="C:cytoplasm"/>
    <property type="evidence" value="ECO:0007669"/>
    <property type="project" value="UniProtKB-SubCell"/>
</dbReference>
<comment type="subunit">
    <text evidence="5">Homodimer.</text>
</comment>
<dbReference type="Gene3D" id="3.30.70.100">
    <property type="match status" value="1"/>
</dbReference>
<protein>
    <recommendedName>
        <fullName evidence="5 6">L-rhamnose mutarotase</fullName>
        <ecNumber evidence="5 6">5.1.3.32</ecNumber>
    </recommendedName>
    <alternativeName>
        <fullName evidence="5">Rhamnose 1-epimerase</fullName>
    </alternativeName>
    <alternativeName>
        <fullName evidence="5">Type-3 mutarotase</fullName>
    </alternativeName>
</protein>
<dbReference type="PANTHER" id="PTHR34389:SF2">
    <property type="entry name" value="L-RHAMNOSE MUTAROTASE"/>
    <property type="match status" value="1"/>
</dbReference>
<dbReference type="InterPro" id="IPR008000">
    <property type="entry name" value="Rham/fucose_mutarotase"/>
</dbReference>
<dbReference type="EMBL" id="QNRK01000049">
    <property type="protein sequence ID" value="RBP02837.1"/>
    <property type="molecule type" value="Genomic_DNA"/>
</dbReference>